<feature type="transmembrane region" description="Helical" evidence="5">
    <location>
        <begin position="87"/>
        <end position="107"/>
    </location>
</feature>
<keyword evidence="3 5" id="KW-1133">Transmembrane helix</keyword>
<evidence type="ECO:0000256" key="5">
    <source>
        <dbReference type="RuleBase" id="RU363041"/>
    </source>
</evidence>
<evidence type="ECO:0000256" key="4">
    <source>
        <dbReference type="ARBA" id="ARBA00023136"/>
    </source>
</evidence>
<dbReference type="GO" id="GO:0005886">
    <property type="term" value="C:plasma membrane"/>
    <property type="evidence" value="ECO:0007669"/>
    <property type="project" value="UniProtKB-SubCell"/>
</dbReference>
<dbReference type="Pfam" id="PF01925">
    <property type="entry name" value="TauE"/>
    <property type="match status" value="1"/>
</dbReference>
<dbReference type="EMBL" id="BMYJ01000001">
    <property type="protein sequence ID" value="GHC45854.1"/>
    <property type="molecule type" value="Genomic_DNA"/>
</dbReference>
<keyword evidence="5" id="KW-1003">Cell membrane</keyword>
<sequence length="272" mass="28380">MPDFATLWPMLVMLLAIGALAGLLAGLLGIGGGMVLVPAFFYLFGHLGYGGPHLMQICLATSLATIVVTSMRSAHAHHKRGAVDLQILRGFGPAIAVGAVAGVMLAAVLKSTALQAIFGVLACIAGFYMTFGRENWRLGDRLPVGILRQTYGGVIGFFSALMGIGGATFGVPIMTLYATPIHRAVATAAAFGLVIALPAALSFLLVRVDPAPPYTLGAINLPAFLIVISMTLITAPWGAKLAHAMNPKPLKKAFGIFIVLVGLNMLRKALGY</sequence>
<reference evidence="6" key="2">
    <citation type="submission" date="2020-09" db="EMBL/GenBank/DDBJ databases">
        <authorList>
            <person name="Sun Q."/>
            <person name="Kim S."/>
        </authorList>
    </citation>
    <scope>NUCLEOTIDE SEQUENCE</scope>
    <source>
        <strain evidence="6">KCTC 23310</strain>
    </source>
</reference>
<feature type="transmembrane region" description="Helical" evidence="5">
    <location>
        <begin position="54"/>
        <end position="75"/>
    </location>
</feature>
<keyword evidence="7" id="KW-1185">Reference proteome</keyword>
<feature type="transmembrane region" description="Helical" evidence="5">
    <location>
        <begin position="218"/>
        <end position="237"/>
    </location>
</feature>
<evidence type="ECO:0000256" key="2">
    <source>
        <dbReference type="ARBA" id="ARBA00022692"/>
    </source>
</evidence>
<dbReference type="PANTHER" id="PTHR43483">
    <property type="entry name" value="MEMBRANE TRANSPORTER PROTEIN HI_0806-RELATED"/>
    <property type="match status" value="1"/>
</dbReference>
<evidence type="ECO:0000256" key="3">
    <source>
        <dbReference type="ARBA" id="ARBA00022989"/>
    </source>
</evidence>
<dbReference type="RefSeq" id="WP_189409900.1">
    <property type="nucleotide sequence ID" value="NZ_BMYJ01000001.1"/>
</dbReference>
<dbReference type="Proteomes" id="UP000638981">
    <property type="component" value="Unassembled WGS sequence"/>
</dbReference>
<dbReference type="InterPro" id="IPR002781">
    <property type="entry name" value="TM_pro_TauE-like"/>
</dbReference>
<dbReference type="PANTHER" id="PTHR43483:SF3">
    <property type="entry name" value="MEMBRANE TRANSPORTER PROTEIN HI_0806-RELATED"/>
    <property type="match status" value="1"/>
</dbReference>
<organism evidence="6 7">
    <name type="scientific">Neogemmobacter tilapiae</name>
    <dbReference type="NCBI Taxonomy" id="875041"/>
    <lineage>
        <taxon>Bacteria</taxon>
        <taxon>Pseudomonadati</taxon>
        <taxon>Pseudomonadota</taxon>
        <taxon>Alphaproteobacteria</taxon>
        <taxon>Rhodobacterales</taxon>
        <taxon>Paracoccaceae</taxon>
        <taxon>Neogemmobacter</taxon>
    </lineage>
</organism>
<comment type="subcellular location">
    <subcellularLocation>
        <location evidence="5">Cell membrane</location>
        <topology evidence="5">Multi-pass membrane protein</topology>
    </subcellularLocation>
    <subcellularLocation>
        <location evidence="1">Membrane</location>
        <topology evidence="1">Multi-pass membrane protein</topology>
    </subcellularLocation>
</comment>
<evidence type="ECO:0000313" key="6">
    <source>
        <dbReference type="EMBL" id="GHC45854.1"/>
    </source>
</evidence>
<feature type="transmembrane region" description="Helical" evidence="5">
    <location>
        <begin position="113"/>
        <end position="131"/>
    </location>
</feature>
<accession>A0A918TH45</accession>
<comment type="similarity">
    <text evidence="5">Belongs to the 4-toluene sulfonate uptake permease (TSUP) (TC 2.A.102) family.</text>
</comment>
<keyword evidence="4 5" id="KW-0472">Membrane</keyword>
<feature type="transmembrane region" description="Helical" evidence="5">
    <location>
        <begin position="12"/>
        <end position="42"/>
    </location>
</feature>
<proteinExistence type="inferred from homology"/>
<protein>
    <recommendedName>
        <fullName evidence="5">Probable membrane transporter protein</fullName>
    </recommendedName>
</protein>
<feature type="transmembrane region" description="Helical" evidence="5">
    <location>
        <begin position="184"/>
        <end position="206"/>
    </location>
</feature>
<dbReference type="AlphaFoldDB" id="A0A918TH45"/>
<name>A0A918TH45_9RHOB</name>
<comment type="caution">
    <text evidence="6">The sequence shown here is derived from an EMBL/GenBank/DDBJ whole genome shotgun (WGS) entry which is preliminary data.</text>
</comment>
<evidence type="ECO:0000256" key="1">
    <source>
        <dbReference type="ARBA" id="ARBA00004141"/>
    </source>
</evidence>
<keyword evidence="2 5" id="KW-0812">Transmembrane</keyword>
<feature type="transmembrane region" description="Helical" evidence="5">
    <location>
        <begin position="151"/>
        <end position="178"/>
    </location>
</feature>
<feature type="transmembrane region" description="Helical" evidence="5">
    <location>
        <begin position="249"/>
        <end position="266"/>
    </location>
</feature>
<gene>
    <name evidence="6" type="ORF">GCM10007315_04280</name>
</gene>
<reference evidence="6" key="1">
    <citation type="journal article" date="2014" name="Int. J. Syst. Evol. Microbiol.">
        <title>Complete genome sequence of Corynebacterium casei LMG S-19264T (=DSM 44701T), isolated from a smear-ripened cheese.</title>
        <authorList>
            <consortium name="US DOE Joint Genome Institute (JGI-PGF)"/>
            <person name="Walter F."/>
            <person name="Albersmeier A."/>
            <person name="Kalinowski J."/>
            <person name="Ruckert C."/>
        </authorList>
    </citation>
    <scope>NUCLEOTIDE SEQUENCE</scope>
    <source>
        <strain evidence="6">KCTC 23310</strain>
    </source>
</reference>
<evidence type="ECO:0000313" key="7">
    <source>
        <dbReference type="Proteomes" id="UP000638981"/>
    </source>
</evidence>